<feature type="domain" description="Sushi" evidence="7">
    <location>
        <begin position="257"/>
        <end position="314"/>
    </location>
</feature>
<feature type="domain" description="Sushi" evidence="7">
    <location>
        <begin position="1"/>
        <end position="70"/>
    </location>
</feature>
<keyword evidence="1 6" id="KW-0768">Sushi</keyword>
<dbReference type="Pfam" id="PF00084">
    <property type="entry name" value="Sushi"/>
    <property type="match status" value="5"/>
</dbReference>
<keyword evidence="9" id="KW-1185">Reference proteome</keyword>
<feature type="disulfide bond" evidence="6">
    <location>
        <begin position="285"/>
        <end position="312"/>
    </location>
</feature>
<evidence type="ECO:0000313" key="9">
    <source>
        <dbReference type="Proteomes" id="UP000499080"/>
    </source>
</evidence>
<evidence type="ECO:0000256" key="1">
    <source>
        <dbReference type="ARBA" id="ARBA00022659"/>
    </source>
</evidence>
<feature type="disulfide bond" evidence="6">
    <location>
        <begin position="164"/>
        <end position="191"/>
    </location>
</feature>
<evidence type="ECO:0000256" key="4">
    <source>
        <dbReference type="ARBA" id="ARBA00023157"/>
    </source>
</evidence>
<dbReference type="PANTHER" id="PTHR46393">
    <property type="entry name" value="SUSHI DOMAIN-CONTAINING PROTEIN"/>
    <property type="match status" value="1"/>
</dbReference>
<dbReference type="PROSITE" id="PS50923">
    <property type="entry name" value="SUSHI"/>
    <property type="match status" value="5"/>
</dbReference>
<dbReference type="SUPFAM" id="SSF57535">
    <property type="entry name" value="Complement control module/SCR domain"/>
    <property type="match status" value="5"/>
</dbReference>
<reference evidence="8 9" key="1">
    <citation type="journal article" date="2019" name="Sci. Rep.">
        <title>Orb-weaving spider Araneus ventricosus genome elucidates the spidroin gene catalogue.</title>
        <authorList>
            <person name="Kono N."/>
            <person name="Nakamura H."/>
            <person name="Ohtoshi R."/>
            <person name="Moran D.A.P."/>
            <person name="Shinohara A."/>
            <person name="Yoshida Y."/>
            <person name="Fujiwara M."/>
            <person name="Mori M."/>
            <person name="Tomita M."/>
            <person name="Arakawa K."/>
        </authorList>
    </citation>
    <scope>NUCLEOTIDE SEQUENCE [LARGE SCALE GENOMIC DNA]</scope>
</reference>
<keyword evidence="3" id="KW-0677">Repeat</keyword>
<evidence type="ECO:0000256" key="6">
    <source>
        <dbReference type="PROSITE-ProRule" id="PRU00302"/>
    </source>
</evidence>
<evidence type="ECO:0000256" key="2">
    <source>
        <dbReference type="ARBA" id="ARBA00022729"/>
    </source>
</evidence>
<dbReference type="EMBL" id="BGPR01011902">
    <property type="protein sequence ID" value="GBN53530.1"/>
    <property type="molecule type" value="Genomic_DNA"/>
</dbReference>
<dbReference type="PANTHER" id="PTHR46393:SF7">
    <property type="entry name" value="COMPLEMENT C2"/>
    <property type="match status" value="1"/>
</dbReference>
<feature type="disulfide bond" evidence="6">
    <location>
        <begin position="100"/>
        <end position="127"/>
    </location>
</feature>
<protein>
    <submittedName>
        <fullName evidence="8">CUB and sushi domain-containing protein 1</fullName>
    </submittedName>
</protein>
<name>A0A4Y2PSK7_ARAVE</name>
<evidence type="ECO:0000259" key="7">
    <source>
        <dbReference type="PROSITE" id="PS50923"/>
    </source>
</evidence>
<feature type="domain" description="Sushi" evidence="7">
    <location>
        <begin position="194"/>
        <end position="256"/>
    </location>
</feature>
<keyword evidence="2" id="KW-0732">Signal</keyword>
<organism evidence="8 9">
    <name type="scientific">Araneus ventricosus</name>
    <name type="common">Orbweaver spider</name>
    <name type="synonym">Epeira ventricosa</name>
    <dbReference type="NCBI Taxonomy" id="182803"/>
    <lineage>
        <taxon>Eukaryota</taxon>
        <taxon>Metazoa</taxon>
        <taxon>Ecdysozoa</taxon>
        <taxon>Arthropoda</taxon>
        <taxon>Chelicerata</taxon>
        <taxon>Arachnida</taxon>
        <taxon>Araneae</taxon>
        <taxon>Araneomorphae</taxon>
        <taxon>Entelegynae</taxon>
        <taxon>Araneoidea</taxon>
        <taxon>Araneidae</taxon>
        <taxon>Araneus</taxon>
    </lineage>
</organism>
<dbReference type="CDD" id="cd00033">
    <property type="entry name" value="CCP"/>
    <property type="match status" value="5"/>
</dbReference>
<dbReference type="Proteomes" id="UP000499080">
    <property type="component" value="Unassembled WGS sequence"/>
</dbReference>
<sequence>MKCVDPPKVPNANYTLLSGANNPLTIGTTATYTCDPGYELENPTDSVLTCTLYSEINDVQWKGVTPKCIEKESCPDPGVSPDGTKSGNCCFIGDILEFSCNDDFELVGEDEIKCLPGGSWSAPRPLCKPSSDYCDLPPTIPHGMAKGDKEGDYYRPYDEVEVLCQPGYRYSGSTEYIMCEETGWEEEFEECEESFCDSPEPLANGTIPEIESSNMTVYPFNFQLTYICDKGFRLIGDSWRFCESRGWSGKTPSCETIHCPDPGVPEHGTRIGNSFEIGDKVTFSCFTGYELIGSFERYCMPNGQWTNELARCDHSSTTTAFF</sequence>
<dbReference type="InterPro" id="IPR035976">
    <property type="entry name" value="Sushi/SCR/CCP_sf"/>
</dbReference>
<feature type="non-terminal residue" evidence="8">
    <location>
        <position position="322"/>
    </location>
</feature>
<dbReference type="OrthoDB" id="6127264at2759"/>
<keyword evidence="5" id="KW-0325">Glycoprotein</keyword>
<dbReference type="AlphaFoldDB" id="A0A4Y2PSK7"/>
<proteinExistence type="predicted"/>
<feature type="domain" description="Sushi" evidence="7">
    <location>
        <begin position="132"/>
        <end position="193"/>
    </location>
</feature>
<keyword evidence="4 6" id="KW-1015">Disulfide bond</keyword>
<accession>A0A4Y2PSK7</accession>
<feature type="domain" description="Sushi" evidence="7">
    <location>
        <begin position="72"/>
        <end position="129"/>
    </location>
</feature>
<dbReference type="Gene3D" id="2.10.70.10">
    <property type="entry name" value="Complement Module, domain 1"/>
    <property type="match status" value="5"/>
</dbReference>
<gene>
    <name evidence="8" type="primary">Csmd1_2</name>
    <name evidence="8" type="ORF">AVEN_24535_1</name>
</gene>
<evidence type="ECO:0000256" key="3">
    <source>
        <dbReference type="ARBA" id="ARBA00022737"/>
    </source>
</evidence>
<comment type="caution">
    <text evidence="6">Lacks conserved residue(s) required for the propagation of feature annotation.</text>
</comment>
<evidence type="ECO:0000256" key="5">
    <source>
        <dbReference type="ARBA" id="ARBA00023180"/>
    </source>
</evidence>
<comment type="caution">
    <text evidence="8">The sequence shown here is derived from an EMBL/GenBank/DDBJ whole genome shotgun (WGS) entry which is preliminary data.</text>
</comment>
<dbReference type="InterPro" id="IPR000436">
    <property type="entry name" value="Sushi_SCR_CCP_dom"/>
</dbReference>
<evidence type="ECO:0000313" key="8">
    <source>
        <dbReference type="EMBL" id="GBN53530.1"/>
    </source>
</evidence>
<dbReference type="SMART" id="SM00032">
    <property type="entry name" value="CCP"/>
    <property type="match status" value="5"/>
</dbReference>